<feature type="compositionally biased region" description="Basic and acidic residues" evidence="5">
    <location>
        <begin position="69"/>
        <end position="78"/>
    </location>
</feature>
<dbReference type="SMART" id="SM00544">
    <property type="entry name" value="MA3"/>
    <property type="match status" value="1"/>
</dbReference>
<feature type="compositionally biased region" description="Low complexity" evidence="5">
    <location>
        <begin position="117"/>
        <end position="132"/>
    </location>
</feature>
<feature type="compositionally biased region" description="Acidic residues" evidence="5">
    <location>
        <begin position="254"/>
        <end position="269"/>
    </location>
</feature>
<dbReference type="PROSITE" id="PS51366">
    <property type="entry name" value="MI"/>
    <property type="match status" value="1"/>
</dbReference>
<evidence type="ECO:0000256" key="1">
    <source>
        <dbReference type="ARBA" id="ARBA00004604"/>
    </source>
</evidence>
<evidence type="ECO:0000256" key="5">
    <source>
        <dbReference type="SAM" id="MobiDB-lite"/>
    </source>
</evidence>
<dbReference type="SMART" id="SM00543">
    <property type="entry name" value="MIF4G"/>
    <property type="match status" value="1"/>
</dbReference>
<feature type="coiled-coil region" evidence="4">
    <location>
        <begin position="311"/>
        <end position="338"/>
    </location>
</feature>
<dbReference type="InterPro" id="IPR016024">
    <property type="entry name" value="ARM-type_fold"/>
</dbReference>
<dbReference type="GO" id="GO:0005730">
    <property type="term" value="C:nucleolus"/>
    <property type="evidence" value="ECO:0007669"/>
    <property type="project" value="UniProtKB-SubCell"/>
</dbReference>
<feature type="compositionally biased region" description="Acidic residues" evidence="5">
    <location>
        <begin position="79"/>
        <end position="100"/>
    </location>
</feature>
<dbReference type="Pfam" id="PF02847">
    <property type="entry name" value="MA3"/>
    <property type="match status" value="1"/>
</dbReference>
<dbReference type="SUPFAM" id="SSF48371">
    <property type="entry name" value="ARM repeat"/>
    <property type="match status" value="1"/>
</dbReference>
<evidence type="ECO:0000256" key="4">
    <source>
        <dbReference type="SAM" id="Coils"/>
    </source>
</evidence>
<feature type="compositionally biased region" description="Low complexity" evidence="5">
    <location>
        <begin position="594"/>
        <end position="604"/>
    </location>
</feature>
<comment type="subcellular location">
    <subcellularLocation>
        <location evidence="1">Nucleus</location>
        <location evidence="1">Nucleolus</location>
    </subcellularLocation>
</comment>
<keyword evidence="4" id="KW-0175">Coiled coil</keyword>
<proteinExistence type="inferred from homology"/>
<feature type="region of interest" description="Disordered" evidence="5">
    <location>
        <begin position="586"/>
        <end position="605"/>
    </location>
</feature>
<evidence type="ECO:0000256" key="2">
    <source>
        <dbReference type="ARBA" id="ARBA00006856"/>
    </source>
</evidence>
<dbReference type="Pfam" id="PF02854">
    <property type="entry name" value="MIF4G"/>
    <property type="match status" value="1"/>
</dbReference>
<dbReference type="Proteomes" id="UP000799640">
    <property type="component" value="Unassembled WGS sequence"/>
</dbReference>
<organism evidence="7 8">
    <name type="scientific">Trichodelitschia bisporula</name>
    <dbReference type="NCBI Taxonomy" id="703511"/>
    <lineage>
        <taxon>Eukaryota</taxon>
        <taxon>Fungi</taxon>
        <taxon>Dikarya</taxon>
        <taxon>Ascomycota</taxon>
        <taxon>Pezizomycotina</taxon>
        <taxon>Dothideomycetes</taxon>
        <taxon>Dothideomycetes incertae sedis</taxon>
        <taxon>Phaeotrichales</taxon>
        <taxon>Phaeotrichaceae</taxon>
        <taxon>Trichodelitschia</taxon>
    </lineage>
</organism>
<dbReference type="GO" id="GO:0042274">
    <property type="term" value="P:ribosomal small subunit biogenesis"/>
    <property type="evidence" value="ECO:0007669"/>
    <property type="project" value="TreeGrafter"/>
</dbReference>
<evidence type="ECO:0000256" key="3">
    <source>
        <dbReference type="ARBA" id="ARBA00023242"/>
    </source>
</evidence>
<accession>A0A6G1I2K4</accession>
<evidence type="ECO:0000313" key="7">
    <source>
        <dbReference type="EMBL" id="KAF2402411.1"/>
    </source>
</evidence>
<dbReference type="InterPro" id="IPR050781">
    <property type="entry name" value="CWC22_splicing_factor"/>
</dbReference>
<dbReference type="AlphaFoldDB" id="A0A6G1I2K4"/>
<dbReference type="InterPro" id="IPR003890">
    <property type="entry name" value="MIF4G-like_typ-3"/>
</dbReference>
<protein>
    <recommendedName>
        <fullName evidence="6">MI domain-containing protein</fullName>
    </recommendedName>
</protein>
<feature type="compositionally biased region" description="Basic residues" evidence="5">
    <location>
        <begin position="26"/>
        <end position="37"/>
    </location>
</feature>
<dbReference type="EMBL" id="ML996691">
    <property type="protein sequence ID" value="KAF2402411.1"/>
    <property type="molecule type" value="Genomic_DNA"/>
</dbReference>
<dbReference type="PANTHER" id="PTHR18034">
    <property type="entry name" value="CELL CYCLE CONTROL PROTEIN CWF22-RELATED"/>
    <property type="match status" value="1"/>
</dbReference>
<evidence type="ECO:0000259" key="6">
    <source>
        <dbReference type="PROSITE" id="PS51366"/>
    </source>
</evidence>
<name>A0A6G1I2K4_9PEZI</name>
<dbReference type="InterPro" id="IPR003891">
    <property type="entry name" value="Initiation_fac_eIF4g_MI"/>
</dbReference>
<feature type="region of interest" description="Disordered" evidence="5">
    <location>
        <begin position="179"/>
        <end position="297"/>
    </location>
</feature>
<keyword evidence="8" id="KW-1185">Reference proteome</keyword>
<gene>
    <name evidence="7" type="ORF">EJ06DRAFT_528521</name>
</gene>
<feature type="region of interest" description="Disordered" evidence="5">
    <location>
        <begin position="1"/>
        <end position="132"/>
    </location>
</feature>
<feature type="domain" description="MI" evidence="6">
    <location>
        <begin position="641"/>
        <end position="769"/>
    </location>
</feature>
<feature type="compositionally biased region" description="Acidic residues" evidence="5">
    <location>
        <begin position="210"/>
        <end position="247"/>
    </location>
</feature>
<dbReference type="Gene3D" id="1.25.40.180">
    <property type="match status" value="1"/>
</dbReference>
<keyword evidence="3" id="KW-0539">Nucleus</keyword>
<reference evidence="7" key="1">
    <citation type="journal article" date="2020" name="Stud. Mycol.">
        <title>101 Dothideomycetes genomes: a test case for predicting lifestyles and emergence of pathogens.</title>
        <authorList>
            <person name="Haridas S."/>
            <person name="Albert R."/>
            <person name="Binder M."/>
            <person name="Bloem J."/>
            <person name="Labutti K."/>
            <person name="Salamov A."/>
            <person name="Andreopoulos B."/>
            <person name="Baker S."/>
            <person name="Barry K."/>
            <person name="Bills G."/>
            <person name="Bluhm B."/>
            <person name="Cannon C."/>
            <person name="Castanera R."/>
            <person name="Culley D."/>
            <person name="Daum C."/>
            <person name="Ezra D."/>
            <person name="Gonzalez J."/>
            <person name="Henrissat B."/>
            <person name="Kuo A."/>
            <person name="Liang C."/>
            <person name="Lipzen A."/>
            <person name="Lutzoni F."/>
            <person name="Magnuson J."/>
            <person name="Mondo S."/>
            <person name="Nolan M."/>
            <person name="Ohm R."/>
            <person name="Pangilinan J."/>
            <person name="Park H.-J."/>
            <person name="Ramirez L."/>
            <person name="Alfaro M."/>
            <person name="Sun H."/>
            <person name="Tritt A."/>
            <person name="Yoshinaga Y."/>
            <person name="Zwiers L.-H."/>
            <person name="Turgeon B."/>
            <person name="Goodwin S."/>
            <person name="Spatafora J."/>
            <person name="Crous P."/>
            <person name="Grigoriev I."/>
        </authorList>
    </citation>
    <scope>NUCLEOTIDE SEQUENCE</scope>
    <source>
        <strain evidence="7">CBS 262.69</strain>
    </source>
</reference>
<dbReference type="GO" id="GO:0003723">
    <property type="term" value="F:RNA binding"/>
    <property type="evidence" value="ECO:0007669"/>
    <property type="project" value="InterPro"/>
</dbReference>
<sequence length="868" mass="94935">MAIAPKLPKDLLDRIQAPSAAGTGRGKARKPLTRKEKRKAERAAKKVKTAPPPRHEAPVHKRAKTYAGLERRVQRPEPETESEDDGEEDDFAAFESEDGHEEPPAKSILKKPTKTFPAVEVAPEEAAAPRVPRAVKEALAEDDSEIAALEKRLGIKRKKGLPKAFEEDGLDDLLDGIDELVTGETNKRKRDEYEEFLEGKRKKGQAARDESEDESEGSEDEGEFGSDLGSDDFEGDFDEGEEGDESMGEGGSGGEDEDEGDYDDEDFGDSDSYKAKSKTAPKKARENPYLPPVAPTAQSAKYIPPSMRAPVASETEDLTRLRRQLQGLLNRLSEAHLLSILKEVEGIYASNPRQHVTTILIDLLMAMVSDPTSLMDTFLLLHAGFIAALYKVTGPHFGAQFLERLVTAFSTSYASESTSETPTKVSTNLIALLSSLYTFNLVSATLPFDYIRLFLSTLTPLNTELLLKLLRTCGPQLRTDDPTALRSIVTLLQTAVAAAGGAEALPVRTRFMLETIDALRNGRALKTPAHAAGPASDLTTRLKKTLGSLNARAKANEPLGVGLADLARGEKEGKWWVVGASWRNETGREKAGAQDEAAPADAAALSEPVPVAPSDVRDASAIGAGTPDLVRLAKEQRMNTDVRRGIFVSIMSASDVADAQRRIGKLRLKKAQELEVPRVVLHCAGAEAAYNAYYTLLARRLCSEHRFRMAFQFGLWDVWRRLGEGDEERGLDEDDEGLDLRKVVNLARLYGELVADGALSITVTKTLNFAYLQPKTKTFLEVMLVTALQKSQRKSKTKRDEQAVVDIFSKAREAPQVITGLQFFLQKVVKKADIAGTEEEKKTVRWACRVATDILAVLASSSAAADLV</sequence>
<comment type="similarity">
    <text evidence="2">Belongs to the CWC22 family.</text>
</comment>
<evidence type="ECO:0000313" key="8">
    <source>
        <dbReference type="Proteomes" id="UP000799640"/>
    </source>
</evidence>
<dbReference type="OrthoDB" id="361797at2759"/>
<dbReference type="PANTHER" id="PTHR18034:SF4">
    <property type="entry name" value="NUCLEOLAR MIF4G DOMAIN-CONTAINING PROTEIN 1"/>
    <property type="match status" value="1"/>
</dbReference>